<evidence type="ECO:0000256" key="2">
    <source>
        <dbReference type="ARBA" id="ARBA00004963"/>
    </source>
</evidence>
<comment type="similarity">
    <text evidence="3 7">Belongs to the metallo-beta-lactamase superfamily. Glyoxalase II family.</text>
</comment>
<evidence type="ECO:0000313" key="10">
    <source>
        <dbReference type="Proteomes" id="UP000239181"/>
    </source>
</evidence>
<accession>A0A2S9IGZ8</accession>
<feature type="binding site" evidence="7">
    <location>
        <position position="127"/>
    </location>
    <ligand>
        <name>Zn(2+)</name>
        <dbReference type="ChEBI" id="CHEBI:29105"/>
        <label>2</label>
    </ligand>
</feature>
<reference evidence="9 10" key="1">
    <citation type="submission" date="2017-10" db="EMBL/GenBank/DDBJ databases">
        <title>Draft genome of two endophytic bacteria isolated from 'guarana' Paullinia cupana (Mart.) Ducke.</title>
        <authorList>
            <person name="Siqueira K.A."/>
            <person name="Liotti R.G."/>
            <person name="Mendes T.A."/>
            <person name="Soares M.A."/>
        </authorList>
    </citation>
    <scope>NUCLEOTIDE SEQUENCE [LARGE SCALE GENOMIC DNA]</scope>
    <source>
        <strain evidence="9 10">342</strain>
    </source>
</reference>
<comment type="pathway">
    <text evidence="2 7">Secondary metabolite metabolism; methylglyoxal degradation; (R)-lactate from methylglyoxal: step 2/2.</text>
</comment>
<protein>
    <recommendedName>
        <fullName evidence="7">Hydroxyacylglutathione hydrolase</fullName>
        <ecNumber evidence="7">3.1.2.6</ecNumber>
    </recommendedName>
    <alternativeName>
        <fullName evidence="7">Glyoxalase II</fullName>
        <shortName evidence="7">Glx II</shortName>
    </alternativeName>
</protein>
<evidence type="ECO:0000313" key="9">
    <source>
        <dbReference type="EMBL" id="PRD17062.1"/>
    </source>
</evidence>
<feature type="binding site" evidence="7">
    <location>
        <position position="127"/>
    </location>
    <ligand>
        <name>Zn(2+)</name>
        <dbReference type="ChEBI" id="CHEBI:29105"/>
        <label>1</label>
    </ligand>
</feature>
<dbReference type="PIRSF" id="PIRSF005457">
    <property type="entry name" value="Glx"/>
    <property type="match status" value="1"/>
</dbReference>
<dbReference type="InterPro" id="IPR032282">
    <property type="entry name" value="HAGH_C"/>
</dbReference>
<keyword evidence="6 7" id="KW-0862">Zinc</keyword>
<dbReference type="CDD" id="cd07723">
    <property type="entry name" value="hydroxyacylglutathione_hydrolase_MBL-fold"/>
    <property type="match status" value="1"/>
</dbReference>
<name>A0A2S9IGZ8_9GAMM</name>
<dbReference type="GO" id="GO:0019243">
    <property type="term" value="P:methylglyoxal catabolic process to D-lactate via S-lactoyl-glutathione"/>
    <property type="evidence" value="ECO:0007669"/>
    <property type="project" value="UniProtKB-UniRule"/>
</dbReference>
<dbReference type="InterPro" id="IPR050110">
    <property type="entry name" value="Glyoxalase_II_hydrolase"/>
</dbReference>
<organism evidence="9 10">
    <name type="scientific">Pantoea coffeiphila</name>
    <dbReference type="NCBI Taxonomy" id="1465635"/>
    <lineage>
        <taxon>Bacteria</taxon>
        <taxon>Pseudomonadati</taxon>
        <taxon>Pseudomonadota</taxon>
        <taxon>Gammaproteobacteria</taxon>
        <taxon>Enterobacterales</taxon>
        <taxon>Erwiniaceae</taxon>
        <taxon>Pantoea</taxon>
    </lineage>
</organism>
<gene>
    <name evidence="7 9" type="primary">gloB</name>
    <name evidence="9" type="ORF">CQW29_00045</name>
</gene>
<dbReference type="EMBL" id="PDET01000001">
    <property type="protein sequence ID" value="PRD17062.1"/>
    <property type="molecule type" value="Genomic_DNA"/>
</dbReference>
<feature type="domain" description="Metallo-beta-lactamase" evidence="8">
    <location>
        <begin position="11"/>
        <end position="165"/>
    </location>
</feature>
<dbReference type="PANTHER" id="PTHR43705">
    <property type="entry name" value="HYDROXYACYLGLUTATHIONE HYDROLASE"/>
    <property type="match status" value="1"/>
</dbReference>
<dbReference type="UniPathway" id="UPA00619">
    <property type="reaction ID" value="UER00676"/>
</dbReference>
<evidence type="ECO:0000256" key="6">
    <source>
        <dbReference type="ARBA" id="ARBA00022833"/>
    </source>
</evidence>
<dbReference type="SMART" id="SM00849">
    <property type="entry name" value="Lactamase_B"/>
    <property type="match status" value="1"/>
</dbReference>
<feature type="binding site" evidence="7">
    <location>
        <position position="110"/>
    </location>
    <ligand>
        <name>Zn(2+)</name>
        <dbReference type="ChEBI" id="CHEBI:29105"/>
        <label>1</label>
    </ligand>
</feature>
<comment type="cofactor">
    <cofactor evidence="7">
        <name>Zn(2+)</name>
        <dbReference type="ChEBI" id="CHEBI:29105"/>
    </cofactor>
    <text evidence="7">Binds 2 Zn(2+) ions per subunit.</text>
</comment>
<dbReference type="InterPro" id="IPR017782">
    <property type="entry name" value="Hydroxyacylglutathione_Hdrlase"/>
</dbReference>
<dbReference type="EC" id="3.1.2.6" evidence="7"/>
<dbReference type="GO" id="GO:0046872">
    <property type="term" value="F:metal ion binding"/>
    <property type="evidence" value="ECO:0007669"/>
    <property type="project" value="UniProtKB-KW"/>
</dbReference>
<keyword evidence="10" id="KW-1185">Reference proteome</keyword>
<dbReference type="RefSeq" id="WP_105590668.1">
    <property type="nucleotide sequence ID" value="NZ_PDET01000001.1"/>
</dbReference>
<evidence type="ECO:0000256" key="7">
    <source>
        <dbReference type="HAMAP-Rule" id="MF_01374"/>
    </source>
</evidence>
<evidence type="ECO:0000259" key="8">
    <source>
        <dbReference type="SMART" id="SM00849"/>
    </source>
</evidence>
<dbReference type="InterPro" id="IPR035680">
    <property type="entry name" value="Clx_II_MBL"/>
</dbReference>
<feature type="binding site" evidence="7">
    <location>
        <position position="165"/>
    </location>
    <ligand>
        <name>Zn(2+)</name>
        <dbReference type="ChEBI" id="CHEBI:29105"/>
        <label>2</label>
    </ligand>
</feature>
<dbReference type="Gene3D" id="3.60.15.10">
    <property type="entry name" value="Ribonuclease Z/Hydroxyacylglutathione hydrolase-like"/>
    <property type="match status" value="1"/>
</dbReference>
<feature type="binding site" evidence="7">
    <location>
        <position position="55"/>
    </location>
    <ligand>
        <name>Zn(2+)</name>
        <dbReference type="ChEBI" id="CHEBI:29105"/>
        <label>1</label>
    </ligand>
</feature>
<comment type="catalytic activity">
    <reaction evidence="1 7">
        <text>an S-(2-hydroxyacyl)glutathione + H2O = a 2-hydroxy carboxylate + glutathione + H(+)</text>
        <dbReference type="Rhea" id="RHEA:21864"/>
        <dbReference type="ChEBI" id="CHEBI:15377"/>
        <dbReference type="ChEBI" id="CHEBI:15378"/>
        <dbReference type="ChEBI" id="CHEBI:57925"/>
        <dbReference type="ChEBI" id="CHEBI:58896"/>
        <dbReference type="ChEBI" id="CHEBI:71261"/>
        <dbReference type="EC" id="3.1.2.6"/>
    </reaction>
</comment>
<dbReference type="HAMAP" id="MF_01374">
    <property type="entry name" value="Glyoxalase_2"/>
    <property type="match status" value="1"/>
</dbReference>
<proteinExistence type="inferred from homology"/>
<comment type="caution">
    <text evidence="9">The sequence shown here is derived from an EMBL/GenBank/DDBJ whole genome shotgun (WGS) entry which is preliminary data.</text>
</comment>
<dbReference type="PANTHER" id="PTHR43705:SF1">
    <property type="entry name" value="HYDROXYACYLGLUTATHIONE HYDROLASE GLOB"/>
    <property type="match status" value="1"/>
</dbReference>
<feature type="binding site" evidence="7">
    <location>
        <position position="53"/>
    </location>
    <ligand>
        <name>Zn(2+)</name>
        <dbReference type="ChEBI" id="CHEBI:29105"/>
        <label>1</label>
    </ligand>
</feature>
<dbReference type="GO" id="GO:0004416">
    <property type="term" value="F:hydroxyacylglutathione hydrolase activity"/>
    <property type="evidence" value="ECO:0007669"/>
    <property type="project" value="UniProtKB-UniRule"/>
</dbReference>
<evidence type="ECO:0000256" key="3">
    <source>
        <dbReference type="ARBA" id="ARBA00006759"/>
    </source>
</evidence>
<keyword evidence="4 7" id="KW-0479">Metal-binding</keyword>
<dbReference type="InterPro" id="IPR036866">
    <property type="entry name" value="RibonucZ/Hydroxyglut_hydro"/>
</dbReference>
<dbReference type="Pfam" id="PF16123">
    <property type="entry name" value="HAGH_C"/>
    <property type="match status" value="1"/>
</dbReference>
<evidence type="ECO:0000256" key="5">
    <source>
        <dbReference type="ARBA" id="ARBA00022801"/>
    </source>
</evidence>
<dbReference type="NCBIfam" id="TIGR03413">
    <property type="entry name" value="GSH_gloB"/>
    <property type="match status" value="1"/>
</dbReference>
<comment type="subunit">
    <text evidence="7">Monomer.</text>
</comment>
<dbReference type="OrthoDB" id="9802248at2"/>
<dbReference type="InterPro" id="IPR001279">
    <property type="entry name" value="Metallo-B-lactamas"/>
</dbReference>
<dbReference type="Proteomes" id="UP000239181">
    <property type="component" value="Unassembled WGS sequence"/>
</dbReference>
<feature type="binding site" evidence="7">
    <location>
        <position position="58"/>
    </location>
    <ligand>
        <name>Zn(2+)</name>
        <dbReference type="ChEBI" id="CHEBI:29105"/>
        <label>2</label>
    </ligand>
</feature>
<feature type="binding site" evidence="7">
    <location>
        <position position="57"/>
    </location>
    <ligand>
        <name>Zn(2+)</name>
        <dbReference type="ChEBI" id="CHEBI:29105"/>
        <label>2</label>
    </ligand>
</feature>
<evidence type="ECO:0000256" key="1">
    <source>
        <dbReference type="ARBA" id="ARBA00001623"/>
    </source>
</evidence>
<comment type="function">
    <text evidence="7">Thiolesterase that catalyzes the hydrolysis of S-D-lactoyl-glutathione to form glutathione and D-lactic acid.</text>
</comment>
<dbReference type="Pfam" id="PF00753">
    <property type="entry name" value="Lactamase_B"/>
    <property type="match status" value="1"/>
</dbReference>
<sequence length="251" mass="28481">MNLISIPALQDNYIWMLNDTAGRCLIVDPGEAAPVLRTLSQNQWQPVAILLTHHHHDHVGGVAEILARYPDISVYGPQETLDKGATKIVGEGEKIKILGLEFDIYATPGHTLGHISYFSSPYLFCGDTLFSGGCGRLFEGTPKQMFESFQKLNSLPADTLVCCAHEYTLSNLTFAHAIYPQHKEIERYLHKIKELRSKNHITLPTKLELERKINVFLMTQDIELKKQIGLETTMQHEWQVFAVLRAKKDHF</sequence>
<evidence type="ECO:0000256" key="4">
    <source>
        <dbReference type="ARBA" id="ARBA00022723"/>
    </source>
</evidence>
<keyword evidence="5 7" id="KW-0378">Hydrolase</keyword>
<dbReference type="SUPFAM" id="SSF56281">
    <property type="entry name" value="Metallo-hydrolase/oxidoreductase"/>
    <property type="match status" value="1"/>
</dbReference>
<dbReference type="AlphaFoldDB" id="A0A2S9IGZ8"/>